<evidence type="ECO:0000256" key="1">
    <source>
        <dbReference type="SAM" id="Phobius"/>
    </source>
</evidence>
<reference evidence="2 3" key="1">
    <citation type="submission" date="2018-06" db="EMBL/GenBank/DDBJ databases">
        <title>Complete Genome Sequence of Ehrlichia minasensis Isolated From Cattle.</title>
        <authorList>
            <person name="Aguiar D.M."/>
            <person name="Araujo J.P.A.Jr."/>
            <person name="Nakazato L."/>
            <person name="Bard E."/>
            <person name="Cabezas-Cruz A."/>
        </authorList>
    </citation>
    <scope>NUCLEOTIDE SEQUENCE [LARGE SCALE GENOMIC DNA]</scope>
    <source>
        <strain evidence="2 3">B11</strain>
    </source>
</reference>
<protein>
    <submittedName>
        <fullName evidence="2">Uncharacterized protein</fullName>
    </submittedName>
</protein>
<evidence type="ECO:0000313" key="3">
    <source>
        <dbReference type="Proteomes" id="UP000293377"/>
    </source>
</evidence>
<feature type="transmembrane region" description="Helical" evidence="1">
    <location>
        <begin position="39"/>
        <end position="59"/>
    </location>
</feature>
<sequence length="78" mass="9045">MFSTQKNNNTTYTGEFKFSRENLKQVKDIINKYTKIENLAASLTLLHTLTISVFILVNSKINHNLVFKKLRNINSNKV</sequence>
<name>A0A4Q6IA38_9RICK</name>
<proteinExistence type="predicted"/>
<dbReference type="AlphaFoldDB" id="A0A4Q6IA38"/>
<keyword evidence="3" id="KW-1185">Reference proteome</keyword>
<organism evidence="2 3">
    <name type="scientific">Ehrlichia minasensis</name>
    <dbReference type="NCBI Taxonomy" id="1242993"/>
    <lineage>
        <taxon>Bacteria</taxon>
        <taxon>Pseudomonadati</taxon>
        <taxon>Pseudomonadota</taxon>
        <taxon>Alphaproteobacteria</taxon>
        <taxon>Rickettsiales</taxon>
        <taxon>Anaplasmataceae</taxon>
        <taxon>Ehrlichia</taxon>
    </lineage>
</organism>
<gene>
    <name evidence="2" type="ORF">DRF75_01785</name>
</gene>
<dbReference type="Proteomes" id="UP000293377">
    <property type="component" value="Unassembled WGS sequence"/>
</dbReference>
<dbReference type="EMBL" id="QOHL01000005">
    <property type="protein sequence ID" value="RZB12907.1"/>
    <property type="molecule type" value="Genomic_DNA"/>
</dbReference>
<keyword evidence="1" id="KW-1133">Transmembrane helix</keyword>
<keyword evidence="1" id="KW-0812">Transmembrane</keyword>
<keyword evidence="1" id="KW-0472">Membrane</keyword>
<evidence type="ECO:0000313" key="2">
    <source>
        <dbReference type="EMBL" id="RZB12907.1"/>
    </source>
</evidence>
<comment type="caution">
    <text evidence="2">The sequence shown here is derived from an EMBL/GenBank/DDBJ whole genome shotgun (WGS) entry which is preliminary data.</text>
</comment>
<accession>A0A4Q6IA38</accession>